<gene>
    <name evidence="3" type="ORF">IRI77_37310</name>
</gene>
<dbReference type="Pfam" id="PF00849">
    <property type="entry name" value="PseudoU_synth_2"/>
    <property type="match status" value="1"/>
</dbReference>
<protein>
    <submittedName>
        <fullName evidence="3">RluA family pseudouridine synthase</fullName>
    </submittedName>
</protein>
<evidence type="ECO:0000313" key="3">
    <source>
        <dbReference type="EMBL" id="QOY88331.1"/>
    </source>
</evidence>
<comment type="similarity">
    <text evidence="1">Belongs to the pseudouridine synthase RluA family.</text>
</comment>
<evidence type="ECO:0000256" key="1">
    <source>
        <dbReference type="ARBA" id="ARBA00010876"/>
    </source>
</evidence>
<dbReference type="Gene3D" id="3.30.2350.10">
    <property type="entry name" value="Pseudouridine synthase"/>
    <property type="match status" value="1"/>
</dbReference>
<dbReference type="AlphaFoldDB" id="A0A7S7NRH2"/>
<feature type="domain" description="Pseudouridine synthase RsuA/RluA-like" evidence="2">
    <location>
        <begin position="25"/>
        <end position="173"/>
    </location>
</feature>
<dbReference type="InterPro" id="IPR050188">
    <property type="entry name" value="RluA_PseudoU_synthase"/>
</dbReference>
<name>A0A7S7NRH2_PALFE</name>
<dbReference type="GO" id="GO:0003723">
    <property type="term" value="F:RNA binding"/>
    <property type="evidence" value="ECO:0007669"/>
    <property type="project" value="InterPro"/>
</dbReference>
<dbReference type="GO" id="GO:0140098">
    <property type="term" value="F:catalytic activity, acting on RNA"/>
    <property type="evidence" value="ECO:0007669"/>
    <property type="project" value="UniProtKB-ARBA"/>
</dbReference>
<dbReference type="SUPFAM" id="SSF55120">
    <property type="entry name" value="Pseudouridine synthase"/>
    <property type="match status" value="1"/>
</dbReference>
<accession>A0A7S7NRH2</accession>
<evidence type="ECO:0000313" key="4">
    <source>
        <dbReference type="Proteomes" id="UP000593892"/>
    </source>
</evidence>
<reference evidence="3 4" key="1">
    <citation type="submission" date="2020-10" db="EMBL/GenBank/DDBJ databases">
        <title>Complete genome sequence of Paludibaculum fermentans P105T, a facultatively anaerobic acidobacterium capable of dissimilatory Fe(III) reduction.</title>
        <authorList>
            <person name="Dedysh S.N."/>
            <person name="Beletsky A.V."/>
            <person name="Kulichevskaya I.S."/>
            <person name="Mardanov A.V."/>
            <person name="Ravin N.V."/>
        </authorList>
    </citation>
    <scope>NUCLEOTIDE SEQUENCE [LARGE SCALE GENOMIC DNA]</scope>
    <source>
        <strain evidence="3 4">P105</strain>
    </source>
</reference>
<dbReference type="PANTHER" id="PTHR21600">
    <property type="entry name" value="MITOCHONDRIAL RNA PSEUDOURIDINE SYNTHASE"/>
    <property type="match status" value="1"/>
</dbReference>
<dbReference type="Proteomes" id="UP000593892">
    <property type="component" value="Chromosome"/>
</dbReference>
<organism evidence="3 4">
    <name type="scientific">Paludibaculum fermentans</name>
    <dbReference type="NCBI Taxonomy" id="1473598"/>
    <lineage>
        <taxon>Bacteria</taxon>
        <taxon>Pseudomonadati</taxon>
        <taxon>Acidobacteriota</taxon>
        <taxon>Terriglobia</taxon>
        <taxon>Bryobacterales</taxon>
        <taxon>Bryobacteraceae</taxon>
        <taxon>Paludibaculum</taxon>
    </lineage>
</organism>
<proteinExistence type="inferred from homology"/>
<dbReference type="EMBL" id="CP063849">
    <property type="protein sequence ID" value="QOY88331.1"/>
    <property type="molecule type" value="Genomic_DNA"/>
</dbReference>
<keyword evidence="4" id="KW-1185">Reference proteome</keyword>
<dbReference type="RefSeq" id="WP_194449994.1">
    <property type="nucleotide sequence ID" value="NZ_CP063849.1"/>
</dbReference>
<sequence>MPRTAWGWLITPEELESWILSQDEHLLVINKPGHVLCHPSKHGPWSSLVGACREYLSAEVLHMPSRLDRETSGVMLLARDHDLGSRLQRAIQNGQVRKSYLAILEGSLDAPIEVDQPLAISTDSVVRLKRAVTPGGQQAHTRFEPLEQSGGYTLTRVRPTTGRLHQIRVHAAHIGHPVAGDKLYGPDETLFLRFIDHGFDEHLQAALPFHRHALHAAALTFELESGPLVFEAPLAQDMADFWSSLLPCPASGVSRMEEP</sequence>
<dbReference type="PANTHER" id="PTHR21600:SF87">
    <property type="entry name" value="RNA PSEUDOURIDYLATE SYNTHASE DOMAIN-CONTAINING PROTEIN 1"/>
    <property type="match status" value="1"/>
</dbReference>
<dbReference type="CDD" id="cd02869">
    <property type="entry name" value="PseudoU_synth_RluA_like"/>
    <property type="match status" value="1"/>
</dbReference>
<evidence type="ECO:0000259" key="2">
    <source>
        <dbReference type="Pfam" id="PF00849"/>
    </source>
</evidence>
<dbReference type="GO" id="GO:0009982">
    <property type="term" value="F:pseudouridine synthase activity"/>
    <property type="evidence" value="ECO:0007669"/>
    <property type="project" value="InterPro"/>
</dbReference>
<dbReference type="GO" id="GO:0000455">
    <property type="term" value="P:enzyme-directed rRNA pseudouridine synthesis"/>
    <property type="evidence" value="ECO:0007669"/>
    <property type="project" value="TreeGrafter"/>
</dbReference>
<dbReference type="KEGG" id="pfer:IRI77_37310"/>
<dbReference type="InterPro" id="IPR006145">
    <property type="entry name" value="PsdUridine_synth_RsuA/RluA"/>
</dbReference>
<dbReference type="InterPro" id="IPR020103">
    <property type="entry name" value="PsdUridine_synth_cat_dom_sf"/>
</dbReference>